<evidence type="ECO:0000313" key="2">
    <source>
        <dbReference type="EMBL" id="QIS09868.1"/>
    </source>
</evidence>
<proteinExistence type="predicted"/>
<dbReference type="PANTHER" id="PTHR38444:SF1">
    <property type="entry name" value="ENTEROBACTIN BIOSYNTHESIS PROTEIN YBDZ"/>
    <property type="match status" value="1"/>
</dbReference>
<dbReference type="Pfam" id="PF03621">
    <property type="entry name" value="MbtH"/>
    <property type="match status" value="1"/>
</dbReference>
<dbReference type="SUPFAM" id="SSF160582">
    <property type="entry name" value="MbtH-like"/>
    <property type="match status" value="1"/>
</dbReference>
<dbReference type="SMART" id="SM00923">
    <property type="entry name" value="MbtH"/>
    <property type="match status" value="1"/>
</dbReference>
<dbReference type="Proteomes" id="UP000503540">
    <property type="component" value="Chromosome"/>
</dbReference>
<dbReference type="GO" id="GO:0005829">
    <property type="term" value="C:cytosol"/>
    <property type="evidence" value="ECO:0007669"/>
    <property type="project" value="TreeGrafter"/>
</dbReference>
<name>A0A6G9Y9L8_9NOCA</name>
<dbReference type="AlphaFoldDB" id="A0A6G9Y9L8"/>
<sequence length="79" mass="9082">MVSIYPEVHTVDSTRNDLYVVVRNDEEEYSIWAAGRAVPAGWEVVGDPRPREECLVHICEIWTDLRPVSLRRNTQVAES</sequence>
<organism evidence="2 3">
    <name type="scientific">Nocardia arthritidis</name>
    <dbReference type="NCBI Taxonomy" id="228602"/>
    <lineage>
        <taxon>Bacteria</taxon>
        <taxon>Bacillati</taxon>
        <taxon>Actinomycetota</taxon>
        <taxon>Actinomycetes</taxon>
        <taxon>Mycobacteriales</taxon>
        <taxon>Nocardiaceae</taxon>
        <taxon>Nocardia</taxon>
    </lineage>
</organism>
<dbReference type="PANTHER" id="PTHR38444">
    <property type="entry name" value="ENTEROBACTIN BIOSYNTHESIS PROTEIN YBDZ"/>
    <property type="match status" value="1"/>
</dbReference>
<protein>
    <submittedName>
        <fullName evidence="2">MbtH family NRPS accessory protein</fullName>
    </submittedName>
</protein>
<reference evidence="2 3" key="1">
    <citation type="journal article" date="2019" name="ACS Chem. Biol.">
        <title>Identification and Mobilization of a Cryptic Antibiotic Biosynthesis Gene Locus from a Human-Pathogenic Nocardia Isolate.</title>
        <authorList>
            <person name="Herisse M."/>
            <person name="Ishida K."/>
            <person name="Porter J.L."/>
            <person name="Howden B."/>
            <person name="Hertweck C."/>
            <person name="Stinear T.P."/>
            <person name="Pidot S.J."/>
        </authorList>
    </citation>
    <scope>NUCLEOTIDE SEQUENCE [LARGE SCALE GENOMIC DNA]</scope>
    <source>
        <strain evidence="2 3">AUSMDU00012717</strain>
    </source>
</reference>
<dbReference type="Gene3D" id="3.90.820.10">
    <property type="entry name" value="Structural Genomics, Unknown Function 30-nov-00 1gh9 Mol_id"/>
    <property type="match status" value="1"/>
</dbReference>
<dbReference type="EMBL" id="CP046172">
    <property type="protein sequence ID" value="QIS09868.1"/>
    <property type="molecule type" value="Genomic_DNA"/>
</dbReference>
<dbReference type="GO" id="GO:0019290">
    <property type="term" value="P:siderophore biosynthetic process"/>
    <property type="evidence" value="ECO:0007669"/>
    <property type="project" value="TreeGrafter"/>
</dbReference>
<dbReference type="InterPro" id="IPR038020">
    <property type="entry name" value="MbtH-like_sf"/>
</dbReference>
<dbReference type="InterPro" id="IPR005153">
    <property type="entry name" value="MbtH-like_dom"/>
</dbReference>
<evidence type="ECO:0000313" key="3">
    <source>
        <dbReference type="Proteomes" id="UP000503540"/>
    </source>
</evidence>
<keyword evidence="3" id="KW-1185">Reference proteome</keyword>
<gene>
    <name evidence="2" type="ORF">F5544_09840</name>
</gene>
<feature type="domain" description="MbtH-like" evidence="1">
    <location>
        <begin position="10"/>
        <end position="60"/>
    </location>
</feature>
<dbReference type="KEGG" id="nah:F5544_09840"/>
<accession>A0A6G9Y9L8</accession>
<dbReference type="InterPro" id="IPR037407">
    <property type="entry name" value="MLP_fam"/>
</dbReference>
<evidence type="ECO:0000259" key="1">
    <source>
        <dbReference type="SMART" id="SM00923"/>
    </source>
</evidence>